<evidence type="ECO:0000256" key="9">
    <source>
        <dbReference type="SAM" id="MobiDB-lite"/>
    </source>
</evidence>
<organism evidence="10 11">
    <name type="scientific">Actinomadura verrucosospora</name>
    <dbReference type="NCBI Taxonomy" id="46165"/>
    <lineage>
        <taxon>Bacteria</taxon>
        <taxon>Bacillati</taxon>
        <taxon>Actinomycetota</taxon>
        <taxon>Actinomycetes</taxon>
        <taxon>Streptosporangiales</taxon>
        <taxon>Thermomonosporaceae</taxon>
        <taxon>Actinomadura</taxon>
    </lineage>
</organism>
<proteinExistence type="inferred from homology"/>
<keyword evidence="2 8" id="KW-0645">Protease</keyword>
<keyword evidence="5" id="KW-0190">Covalent protein-DNA linkage</keyword>
<dbReference type="PANTHER" id="PTHR13604:SF0">
    <property type="entry name" value="ABASIC SITE PROCESSING PROTEIN HMCES"/>
    <property type="match status" value="1"/>
</dbReference>
<keyword evidence="3" id="KW-0227">DNA damage</keyword>
<protein>
    <recommendedName>
        <fullName evidence="8">Abasic site processing protein</fullName>
        <ecNumber evidence="8">3.4.-.-</ecNumber>
    </recommendedName>
</protein>
<dbReference type="GO" id="GO:0106300">
    <property type="term" value="P:protein-DNA covalent cross-linking repair"/>
    <property type="evidence" value="ECO:0007669"/>
    <property type="project" value="InterPro"/>
</dbReference>
<name>A0A7D3W451_ACTVE</name>
<dbReference type="GO" id="GO:0008233">
    <property type="term" value="F:peptidase activity"/>
    <property type="evidence" value="ECO:0007669"/>
    <property type="project" value="UniProtKB-KW"/>
</dbReference>
<dbReference type="GO" id="GO:0016829">
    <property type="term" value="F:lyase activity"/>
    <property type="evidence" value="ECO:0007669"/>
    <property type="project" value="UniProtKB-KW"/>
</dbReference>
<keyword evidence="7" id="KW-0456">Lyase</keyword>
<dbReference type="GO" id="GO:0006508">
    <property type="term" value="P:proteolysis"/>
    <property type="evidence" value="ECO:0007669"/>
    <property type="project" value="UniProtKB-KW"/>
</dbReference>
<evidence type="ECO:0000313" key="11">
    <source>
        <dbReference type="Proteomes" id="UP000501240"/>
    </source>
</evidence>
<dbReference type="InterPro" id="IPR036590">
    <property type="entry name" value="SRAP-like"/>
</dbReference>
<evidence type="ECO:0000256" key="1">
    <source>
        <dbReference type="ARBA" id="ARBA00008136"/>
    </source>
</evidence>
<evidence type="ECO:0000256" key="7">
    <source>
        <dbReference type="ARBA" id="ARBA00023239"/>
    </source>
</evidence>
<feature type="compositionally biased region" description="Polar residues" evidence="9">
    <location>
        <begin position="342"/>
        <end position="353"/>
    </location>
</feature>
<evidence type="ECO:0000256" key="8">
    <source>
        <dbReference type="RuleBase" id="RU364100"/>
    </source>
</evidence>
<reference evidence="10 11" key="1">
    <citation type="submission" date="2020-05" db="EMBL/GenBank/DDBJ databases">
        <title>Actinomadura verrucosospora NRRL-B18236 (PFL_A860) Genome sequencing and assembly.</title>
        <authorList>
            <person name="Samborskyy M."/>
        </authorList>
    </citation>
    <scope>NUCLEOTIDE SEQUENCE [LARGE SCALE GENOMIC DNA]</scope>
    <source>
        <strain evidence="10 11">NRRL:B18236</strain>
    </source>
</reference>
<dbReference type="InterPro" id="IPR003738">
    <property type="entry name" value="SRAP"/>
</dbReference>
<keyword evidence="4 8" id="KW-0378">Hydrolase</keyword>
<dbReference type="Proteomes" id="UP000501240">
    <property type="component" value="Chromosome"/>
</dbReference>
<dbReference type="EMBL" id="CP053892">
    <property type="protein sequence ID" value="QKG25691.1"/>
    <property type="molecule type" value="Genomic_DNA"/>
</dbReference>
<dbReference type="PANTHER" id="PTHR13604">
    <property type="entry name" value="DC12-RELATED"/>
    <property type="match status" value="1"/>
</dbReference>
<evidence type="ECO:0000256" key="2">
    <source>
        <dbReference type="ARBA" id="ARBA00022670"/>
    </source>
</evidence>
<evidence type="ECO:0000256" key="5">
    <source>
        <dbReference type="ARBA" id="ARBA00023124"/>
    </source>
</evidence>
<dbReference type="Gene3D" id="3.90.1680.10">
    <property type="entry name" value="SOS response associated peptidase-like"/>
    <property type="match status" value="1"/>
</dbReference>
<evidence type="ECO:0000256" key="6">
    <source>
        <dbReference type="ARBA" id="ARBA00023125"/>
    </source>
</evidence>
<dbReference type="AlphaFoldDB" id="A0A7D3W451"/>
<sequence length="353" mass="38923">MTSSAPVPTLIAPSIRTRVSGSFGIQSIRSAIGFTDGPTCSARGRGSRTASRPVMMNGAATRGRARVSMGRMTRYMPATMRLKRGRMGTMCGRYATTRARQELLDEFQVQVDAAGGEIQPDYNVAPTKQVPAVLARAPKDAPDGEEAVRQLRTLRWGLVPSWAKDLSIGSRMINARAETVHEKPSYRRAFAKRRCLLPADGYFEWYVLQQSDDPAEGEKKAKRKPQKQPFFIRPKDGAVMAMAGLYELWKPRDDEDADWLWTCTVITTDAPDDLGRIHDRMPMVVRPDQWDAWLDPGLTDPDEVRGLLVPAMAGTMDAYPVSKAVNSVKNNGPELIEPASDGDNSGNHSGALF</sequence>
<evidence type="ECO:0000313" key="10">
    <source>
        <dbReference type="EMBL" id="QKG25691.1"/>
    </source>
</evidence>
<keyword evidence="6" id="KW-0238">DNA-binding</keyword>
<evidence type="ECO:0000256" key="4">
    <source>
        <dbReference type="ARBA" id="ARBA00022801"/>
    </source>
</evidence>
<gene>
    <name evidence="10" type="ORF">ACTIVE_7343</name>
</gene>
<evidence type="ECO:0000256" key="3">
    <source>
        <dbReference type="ARBA" id="ARBA00022763"/>
    </source>
</evidence>
<comment type="similarity">
    <text evidence="1 8">Belongs to the SOS response-associated peptidase family.</text>
</comment>
<dbReference type="Pfam" id="PF02586">
    <property type="entry name" value="SRAP"/>
    <property type="match status" value="1"/>
</dbReference>
<dbReference type="EC" id="3.4.-.-" evidence="8"/>
<keyword evidence="11" id="KW-1185">Reference proteome</keyword>
<accession>A0A7D3W451</accession>
<dbReference type="GO" id="GO:0003697">
    <property type="term" value="F:single-stranded DNA binding"/>
    <property type="evidence" value="ECO:0007669"/>
    <property type="project" value="InterPro"/>
</dbReference>
<dbReference type="SUPFAM" id="SSF143081">
    <property type="entry name" value="BB1717-like"/>
    <property type="match status" value="1"/>
</dbReference>
<feature type="region of interest" description="Disordered" evidence="9">
    <location>
        <begin position="330"/>
        <end position="353"/>
    </location>
</feature>